<gene>
    <name evidence="2" type="ORF">LCGC14_0188170</name>
</gene>
<dbReference type="AlphaFoldDB" id="A0A0F9US16"/>
<feature type="region of interest" description="Disordered" evidence="1">
    <location>
        <begin position="187"/>
        <end position="207"/>
    </location>
</feature>
<dbReference type="EMBL" id="LAZR01000078">
    <property type="protein sequence ID" value="KKN94469.1"/>
    <property type="molecule type" value="Genomic_DNA"/>
</dbReference>
<name>A0A0F9US16_9ZZZZ</name>
<sequence length="207" mass="23155">MATQLTFKGDGVESPTGGVTVPWLMKAFRMGRATVERKLAGVEPIGYGKHRTPLYDLPEAASYLVKPKGDLLKLLKEMKPEDMPERLREAYWGAKLKQQRWEEKAGHLWTTSSVMDVFSNVLTEIRIRLQLVPDAVERDAGLDMKQIIAVRATIDGIQDEIHKAIQAIAEGGETLSQLGRDRLEVGEEELAEDEAAPRPARNHDDIL</sequence>
<evidence type="ECO:0000256" key="1">
    <source>
        <dbReference type="SAM" id="MobiDB-lite"/>
    </source>
</evidence>
<dbReference type="Pfam" id="PF07278">
    <property type="entry name" value="DUF1441"/>
    <property type="match status" value="1"/>
</dbReference>
<evidence type="ECO:0000313" key="2">
    <source>
        <dbReference type="EMBL" id="KKN94469.1"/>
    </source>
</evidence>
<reference evidence="2" key="1">
    <citation type="journal article" date="2015" name="Nature">
        <title>Complex archaea that bridge the gap between prokaryotes and eukaryotes.</title>
        <authorList>
            <person name="Spang A."/>
            <person name="Saw J.H."/>
            <person name="Jorgensen S.L."/>
            <person name="Zaremba-Niedzwiedzka K."/>
            <person name="Martijn J."/>
            <person name="Lind A.E."/>
            <person name="van Eijk R."/>
            <person name="Schleper C."/>
            <person name="Guy L."/>
            <person name="Ettema T.J."/>
        </authorList>
    </citation>
    <scope>NUCLEOTIDE SEQUENCE</scope>
</reference>
<dbReference type="InterPro" id="IPR009901">
    <property type="entry name" value="Phage_VT1-Sakai_H0025"/>
</dbReference>
<protein>
    <recommendedName>
        <fullName evidence="3">Terminase small subunit</fullName>
    </recommendedName>
</protein>
<proteinExistence type="predicted"/>
<evidence type="ECO:0008006" key="3">
    <source>
        <dbReference type="Google" id="ProtNLM"/>
    </source>
</evidence>
<organism evidence="2">
    <name type="scientific">marine sediment metagenome</name>
    <dbReference type="NCBI Taxonomy" id="412755"/>
    <lineage>
        <taxon>unclassified sequences</taxon>
        <taxon>metagenomes</taxon>
        <taxon>ecological metagenomes</taxon>
    </lineage>
</organism>
<comment type="caution">
    <text evidence="2">The sequence shown here is derived from an EMBL/GenBank/DDBJ whole genome shotgun (WGS) entry which is preliminary data.</text>
</comment>
<accession>A0A0F9US16</accession>